<evidence type="ECO:0000313" key="9">
    <source>
        <dbReference type="Proteomes" id="UP000077755"/>
    </source>
</evidence>
<evidence type="ECO:0000256" key="4">
    <source>
        <dbReference type="ARBA" id="ARBA00022801"/>
    </source>
</evidence>
<evidence type="ECO:0000313" key="8">
    <source>
        <dbReference type="EMBL" id="WOG95444.1"/>
    </source>
</evidence>
<accession>A0AAF1AUH8</accession>
<dbReference type="Pfam" id="PF01182">
    <property type="entry name" value="Glucosamine_iso"/>
    <property type="match status" value="1"/>
</dbReference>
<evidence type="ECO:0000259" key="7">
    <source>
        <dbReference type="Pfam" id="PF01182"/>
    </source>
</evidence>
<dbReference type="EC" id="3.1.1.31" evidence="5"/>
<keyword evidence="6" id="KW-0472">Membrane</keyword>
<dbReference type="Gene3D" id="3.40.50.1360">
    <property type="match status" value="1"/>
</dbReference>
<protein>
    <recommendedName>
        <fullName evidence="5">Probable 6-phosphogluconolactonase</fullName>
        <ecNumber evidence="5">3.1.1.31</ecNumber>
    </recommendedName>
</protein>
<evidence type="ECO:0000256" key="1">
    <source>
        <dbReference type="ARBA" id="ARBA00000832"/>
    </source>
</evidence>
<keyword evidence="6" id="KW-1133">Transmembrane helix</keyword>
<evidence type="ECO:0000256" key="2">
    <source>
        <dbReference type="ARBA" id="ARBA00004961"/>
    </source>
</evidence>
<dbReference type="SUPFAM" id="SSF100950">
    <property type="entry name" value="NagB/RpiA/CoA transferase-like"/>
    <property type="match status" value="1"/>
</dbReference>
<keyword evidence="4" id="KW-0378">Hydrolase</keyword>
<dbReference type="GO" id="GO:0017057">
    <property type="term" value="F:6-phosphogluconolactonase activity"/>
    <property type="evidence" value="ECO:0007669"/>
    <property type="project" value="UniProtKB-EC"/>
</dbReference>
<gene>
    <name evidence="8" type="ORF">DCAR_0414763</name>
</gene>
<keyword evidence="9" id="KW-1185">Reference proteome</keyword>
<dbReference type="Proteomes" id="UP000077755">
    <property type="component" value="Chromosome 4"/>
</dbReference>
<dbReference type="InterPro" id="IPR037171">
    <property type="entry name" value="NagB/RpiA_transferase-like"/>
</dbReference>
<reference evidence="8" key="2">
    <citation type="submission" date="2022-03" db="EMBL/GenBank/DDBJ databases">
        <title>Draft title - Genomic analysis of global carrot germplasm unveils the trajectory of domestication and the origin of high carotenoid orange carrot.</title>
        <authorList>
            <person name="Iorizzo M."/>
            <person name="Ellison S."/>
            <person name="Senalik D."/>
            <person name="Macko-Podgorni A."/>
            <person name="Grzebelus D."/>
            <person name="Bostan H."/>
            <person name="Rolling W."/>
            <person name="Curaba J."/>
            <person name="Simon P."/>
        </authorList>
    </citation>
    <scope>NUCLEOTIDE SEQUENCE</scope>
    <source>
        <tissue evidence="8">Leaf</tissue>
    </source>
</reference>
<dbReference type="EMBL" id="CP093346">
    <property type="protein sequence ID" value="WOG95444.1"/>
    <property type="molecule type" value="Genomic_DNA"/>
</dbReference>
<dbReference type="InterPro" id="IPR039104">
    <property type="entry name" value="6PGL"/>
</dbReference>
<feature type="transmembrane region" description="Helical" evidence="6">
    <location>
        <begin position="264"/>
        <end position="292"/>
    </location>
</feature>
<reference evidence="8" key="1">
    <citation type="journal article" date="2016" name="Nat. Genet.">
        <title>A high-quality carrot genome assembly provides new insights into carotenoid accumulation and asterid genome evolution.</title>
        <authorList>
            <person name="Iorizzo M."/>
            <person name="Ellison S."/>
            <person name="Senalik D."/>
            <person name="Zeng P."/>
            <person name="Satapoomin P."/>
            <person name="Huang J."/>
            <person name="Bowman M."/>
            <person name="Iovene M."/>
            <person name="Sanseverino W."/>
            <person name="Cavagnaro P."/>
            <person name="Yildiz M."/>
            <person name="Macko-Podgorni A."/>
            <person name="Moranska E."/>
            <person name="Grzebelus E."/>
            <person name="Grzebelus D."/>
            <person name="Ashrafi H."/>
            <person name="Zheng Z."/>
            <person name="Cheng S."/>
            <person name="Spooner D."/>
            <person name="Van Deynze A."/>
            <person name="Simon P."/>
        </authorList>
    </citation>
    <scope>NUCLEOTIDE SEQUENCE</scope>
    <source>
        <tissue evidence="8">Leaf</tissue>
    </source>
</reference>
<evidence type="ECO:0000256" key="6">
    <source>
        <dbReference type="SAM" id="Phobius"/>
    </source>
</evidence>
<dbReference type="FunFam" id="3.40.50.1360:FF:000005">
    <property type="entry name" value="6-phosphogluconolactonase"/>
    <property type="match status" value="1"/>
</dbReference>
<dbReference type="GO" id="GO:0006098">
    <property type="term" value="P:pentose-phosphate shunt"/>
    <property type="evidence" value="ECO:0007669"/>
    <property type="project" value="InterPro"/>
</dbReference>
<dbReference type="PANTHER" id="PTHR11054:SF9">
    <property type="entry name" value="6-PHOSPHOGLUCONOLACTONASE-RELATED"/>
    <property type="match status" value="1"/>
</dbReference>
<proteinExistence type="inferred from homology"/>
<comment type="catalytic activity">
    <reaction evidence="1 5">
        <text>6-phospho-D-glucono-1,5-lactone + H2O = 6-phospho-D-gluconate + H(+)</text>
        <dbReference type="Rhea" id="RHEA:12556"/>
        <dbReference type="ChEBI" id="CHEBI:15377"/>
        <dbReference type="ChEBI" id="CHEBI:15378"/>
        <dbReference type="ChEBI" id="CHEBI:57955"/>
        <dbReference type="ChEBI" id="CHEBI:58759"/>
        <dbReference type="EC" id="3.1.1.31"/>
    </reaction>
</comment>
<dbReference type="AlphaFoldDB" id="A0AAF1AUH8"/>
<dbReference type="PANTHER" id="PTHR11054">
    <property type="entry name" value="6-PHOSPHOGLUCONOLACTONASE"/>
    <property type="match status" value="1"/>
</dbReference>
<sequence length="295" mass="33434">MRTNNVIQKKLLSEEEVSVELAQYVIYLSDKCIKAKDSFTVVLSGGTLIHTMRKLVEKPNADCVDWSKWFVFWLDERVVSLEDPDSNYKLAYDGFLSKVPIPDGNIFAIDDELSTEEAAEEYEARLRVLVDNRTIGLSSCTGFPKFDLVLLGMGPDGHVASLFPWLYQRYEEERWVTFVKDSPKPPSSRITMTFPVINSSSECALVVTGKQVAYAVKVALASRESNFIPLPVEMVYPEGNLTWFLDKDALSQLSNINDHSYNSLFLGLGFLVLIITCLLYYFPCIHIFLALLKQQ</sequence>
<dbReference type="NCBIfam" id="TIGR01198">
    <property type="entry name" value="pgl"/>
    <property type="match status" value="1"/>
</dbReference>
<feature type="domain" description="Glucosamine/galactosamine-6-phosphate isomerase" evidence="7">
    <location>
        <begin position="14"/>
        <end position="243"/>
    </location>
</feature>
<organism evidence="8 9">
    <name type="scientific">Daucus carota subsp. sativus</name>
    <name type="common">Carrot</name>
    <dbReference type="NCBI Taxonomy" id="79200"/>
    <lineage>
        <taxon>Eukaryota</taxon>
        <taxon>Viridiplantae</taxon>
        <taxon>Streptophyta</taxon>
        <taxon>Embryophyta</taxon>
        <taxon>Tracheophyta</taxon>
        <taxon>Spermatophyta</taxon>
        <taxon>Magnoliopsida</taxon>
        <taxon>eudicotyledons</taxon>
        <taxon>Gunneridae</taxon>
        <taxon>Pentapetalae</taxon>
        <taxon>asterids</taxon>
        <taxon>campanulids</taxon>
        <taxon>Apiales</taxon>
        <taxon>Apiaceae</taxon>
        <taxon>Apioideae</taxon>
        <taxon>Scandiceae</taxon>
        <taxon>Daucinae</taxon>
        <taxon>Daucus</taxon>
        <taxon>Daucus sect. Daucus</taxon>
    </lineage>
</organism>
<dbReference type="GO" id="GO:0005975">
    <property type="term" value="P:carbohydrate metabolic process"/>
    <property type="evidence" value="ECO:0007669"/>
    <property type="project" value="InterPro"/>
</dbReference>
<comment type="pathway">
    <text evidence="2">Carbohydrate degradation; pentose phosphate pathway; D-ribulose 5-phosphate from D-glucose 6-phosphate (oxidative stage): step 2/3.</text>
</comment>
<evidence type="ECO:0000256" key="3">
    <source>
        <dbReference type="ARBA" id="ARBA00010662"/>
    </source>
</evidence>
<dbReference type="InterPro" id="IPR006148">
    <property type="entry name" value="Glc/Gal-6P_isomerase"/>
</dbReference>
<dbReference type="CDD" id="cd01400">
    <property type="entry name" value="6PGL"/>
    <property type="match status" value="1"/>
</dbReference>
<name>A0AAF1AUH8_DAUCS</name>
<dbReference type="InterPro" id="IPR005900">
    <property type="entry name" value="6-phosphogluconolactonase_DevB"/>
</dbReference>
<evidence type="ECO:0000256" key="5">
    <source>
        <dbReference type="RuleBase" id="RU365095"/>
    </source>
</evidence>
<comment type="similarity">
    <text evidence="3 5">Belongs to the glucosamine/galactosamine-6-phosphate isomerase family. 6-phosphogluconolactonase subfamily.</text>
</comment>
<keyword evidence="6" id="KW-0812">Transmembrane</keyword>